<evidence type="ECO:0000256" key="5">
    <source>
        <dbReference type="ARBA" id="ARBA00022982"/>
    </source>
</evidence>
<feature type="domain" description="Brix" evidence="10">
    <location>
        <begin position="220"/>
        <end position="418"/>
    </location>
</feature>
<dbReference type="PANTHER" id="PTHR13634">
    <property type="entry name" value="RIBOSOME BIOGENESIS PROTEIN BRIX"/>
    <property type="match status" value="1"/>
</dbReference>
<keyword evidence="13" id="KW-1185">Reference proteome</keyword>
<comment type="similarity">
    <text evidence="2">Belongs to the BRX1 family.</text>
</comment>
<dbReference type="EMBL" id="LHPG02000001">
    <property type="protein sequence ID" value="PRW61420.1"/>
    <property type="molecule type" value="Genomic_DNA"/>
</dbReference>
<dbReference type="GO" id="GO:0015035">
    <property type="term" value="F:protein-disulfide reductase activity"/>
    <property type="evidence" value="ECO:0007669"/>
    <property type="project" value="InterPro"/>
</dbReference>
<keyword evidence="6" id="KW-1015">Disulfide bond</keyword>
<dbReference type="PRINTS" id="PR00421">
    <property type="entry name" value="THIOREDOXIN"/>
</dbReference>
<sequence>MAAIAATAAPLVARAAAHPARRPAAARPSPRSTFVARRPAQRAVKVFAADPSVKAGAGAVTDSTWDELVLKSPVPVLIDFWAPWCGPCRMIAPLVDEIAAEYGDRLRTLKLNTDESPNVATEYGIRSIPTVMIFKNGQKMDAVIGAVPKGTLVQTVEKAPDLERAAAGMAKRKAEAAEGSRKAQKQQGGGKARQQGDAVQPAQPAAAVVAAQPAAVRNKEKVLLLSSRGITYRFRHLMLDITQLLPHSKKDAKLDTKSERGVINEVADLKGCSSVLYFEARKHKDLYLWVAKAPGGPSVKFHVTNVHTLEELKLSGNHLKGSRPVLSFDKNFDDEPHLQLLKEMLTQVFATPKRHHKSKPFFDHVLSFSVADGRIWLRNYQVLPDPDKKKAGPDAVTLVEVGPRACLQPIKMFAGSFGGPVIYENAAYVSPNTIRSMLKRRQQGKYAQKVASREDRKQHVAANPLPHDELADVFK</sequence>
<feature type="domain" description="Thioredoxin" evidence="11">
    <location>
        <begin position="38"/>
        <end position="161"/>
    </location>
</feature>
<dbReference type="NCBIfam" id="TIGR01068">
    <property type="entry name" value="thioredoxin"/>
    <property type="match status" value="1"/>
</dbReference>
<dbReference type="PROSITE" id="PS00194">
    <property type="entry name" value="THIOREDOXIN_1"/>
    <property type="match status" value="1"/>
</dbReference>
<evidence type="ECO:0000259" key="11">
    <source>
        <dbReference type="PROSITE" id="PS51352"/>
    </source>
</evidence>
<evidence type="ECO:0000256" key="6">
    <source>
        <dbReference type="ARBA" id="ARBA00023157"/>
    </source>
</evidence>
<evidence type="ECO:0000256" key="8">
    <source>
        <dbReference type="ARBA" id="ARBA00023284"/>
    </source>
</evidence>
<keyword evidence="4" id="KW-0690">Ribosome biogenesis</keyword>
<keyword evidence="7" id="KW-0539">Nucleus</keyword>
<keyword evidence="8" id="KW-0676">Redox-active center</keyword>
<dbReference type="PROSITE" id="PS50833">
    <property type="entry name" value="BRIX"/>
    <property type="match status" value="1"/>
</dbReference>
<dbReference type="OrthoDB" id="1638493at2759"/>
<dbReference type="GO" id="GO:0006364">
    <property type="term" value="P:rRNA processing"/>
    <property type="evidence" value="ECO:0007669"/>
    <property type="project" value="InterPro"/>
</dbReference>
<accession>A0A2P6U528</accession>
<comment type="subcellular location">
    <subcellularLocation>
        <location evidence="1">Nucleus</location>
        <location evidence="1">Nucleolus</location>
    </subcellularLocation>
</comment>
<organism evidence="12 13">
    <name type="scientific">Chlorella sorokiniana</name>
    <name type="common">Freshwater green alga</name>
    <dbReference type="NCBI Taxonomy" id="3076"/>
    <lineage>
        <taxon>Eukaryota</taxon>
        <taxon>Viridiplantae</taxon>
        <taxon>Chlorophyta</taxon>
        <taxon>core chlorophytes</taxon>
        <taxon>Trebouxiophyceae</taxon>
        <taxon>Chlorellales</taxon>
        <taxon>Chlorellaceae</taxon>
        <taxon>Chlorella clade</taxon>
        <taxon>Chlorella</taxon>
    </lineage>
</organism>
<keyword evidence="3" id="KW-0813">Transport</keyword>
<proteinExistence type="inferred from homology"/>
<dbReference type="CDD" id="cd02947">
    <property type="entry name" value="TRX_family"/>
    <property type="match status" value="1"/>
</dbReference>
<dbReference type="InterPro" id="IPR026532">
    <property type="entry name" value="BRX1"/>
</dbReference>
<dbReference type="Pfam" id="PF00085">
    <property type="entry name" value="Thioredoxin"/>
    <property type="match status" value="1"/>
</dbReference>
<dbReference type="FunFam" id="3.40.30.10:FF:000001">
    <property type="entry name" value="Thioredoxin"/>
    <property type="match status" value="1"/>
</dbReference>
<evidence type="ECO:0000259" key="10">
    <source>
        <dbReference type="PROSITE" id="PS50833"/>
    </source>
</evidence>
<dbReference type="PROSITE" id="PS51352">
    <property type="entry name" value="THIOREDOXIN_2"/>
    <property type="match status" value="1"/>
</dbReference>
<gene>
    <name evidence="12" type="ORF">C2E21_0680</name>
</gene>
<protein>
    <submittedName>
        <fullName evidence="12">Ribosome biogenesis brx1</fullName>
    </submittedName>
</protein>
<dbReference type="Proteomes" id="UP000239899">
    <property type="component" value="Unassembled WGS sequence"/>
</dbReference>
<dbReference type="GO" id="GO:0005730">
    <property type="term" value="C:nucleolus"/>
    <property type="evidence" value="ECO:0007669"/>
    <property type="project" value="UniProtKB-SubCell"/>
</dbReference>
<evidence type="ECO:0000313" key="12">
    <source>
        <dbReference type="EMBL" id="PRW61420.1"/>
    </source>
</evidence>
<dbReference type="FunFam" id="3.40.50.10480:FF:000009">
    <property type="entry name" value="Ribosome biogenesis protein, putative"/>
    <property type="match status" value="1"/>
</dbReference>
<dbReference type="GO" id="GO:0019843">
    <property type="term" value="F:rRNA binding"/>
    <property type="evidence" value="ECO:0007669"/>
    <property type="project" value="InterPro"/>
</dbReference>
<dbReference type="GO" id="GO:0000027">
    <property type="term" value="P:ribosomal large subunit assembly"/>
    <property type="evidence" value="ECO:0007669"/>
    <property type="project" value="UniProtKB-ARBA"/>
</dbReference>
<comment type="caution">
    <text evidence="12">The sequence shown here is derived from an EMBL/GenBank/DDBJ whole genome shotgun (WGS) entry which is preliminary data.</text>
</comment>
<dbReference type="Gene3D" id="3.40.30.10">
    <property type="entry name" value="Glutaredoxin"/>
    <property type="match status" value="1"/>
</dbReference>
<feature type="compositionally biased region" description="Basic and acidic residues" evidence="9">
    <location>
        <begin position="172"/>
        <end position="181"/>
    </location>
</feature>
<dbReference type="STRING" id="3076.A0A2P6U528"/>
<keyword evidence="5" id="KW-0249">Electron transport</keyword>
<evidence type="ECO:0000256" key="1">
    <source>
        <dbReference type="ARBA" id="ARBA00004604"/>
    </source>
</evidence>
<dbReference type="InterPro" id="IPR007109">
    <property type="entry name" value="Brix"/>
</dbReference>
<evidence type="ECO:0000256" key="2">
    <source>
        <dbReference type="ARBA" id="ARBA00006369"/>
    </source>
</evidence>
<evidence type="ECO:0000256" key="7">
    <source>
        <dbReference type="ARBA" id="ARBA00023242"/>
    </source>
</evidence>
<evidence type="ECO:0000313" key="13">
    <source>
        <dbReference type="Proteomes" id="UP000239899"/>
    </source>
</evidence>
<dbReference type="PANTHER" id="PTHR13634:SF0">
    <property type="entry name" value="RIBOSOME BIOGENESIS PROTEIN BRX1 HOMOLOG"/>
    <property type="match status" value="1"/>
</dbReference>
<dbReference type="InterPro" id="IPR017937">
    <property type="entry name" value="Thioredoxin_CS"/>
</dbReference>
<feature type="region of interest" description="Disordered" evidence="9">
    <location>
        <begin position="168"/>
        <end position="200"/>
    </location>
</feature>
<reference evidence="12 13" key="1">
    <citation type="journal article" date="2018" name="Plant J.">
        <title>Genome sequences of Chlorella sorokiniana UTEX 1602 and Micractinium conductrix SAG 241.80: implications to maltose excretion by a green alga.</title>
        <authorList>
            <person name="Arriola M.B."/>
            <person name="Velmurugan N."/>
            <person name="Zhang Y."/>
            <person name="Plunkett M.H."/>
            <person name="Hondzo H."/>
            <person name="Barney B.M."/>
        </authorList>
    </citation>
    <scope>NUCLEOTIDE SEQUENCE [LARGE SCALE GENOMIC DNA]</scope>
    <source>
        <strain evidence="13">UTEX 1602</strain>
    </source>
</reference>
<dbReference type="SMART" id="SM00879">
    <property type="entry name" value="Brix"/>
    <property type="match status" value="1"/>
</dbReference>
<dbReference type="InterPro" id="IPR013766">
    <property type="entry name" value="Thioredoxin_domain"/>
</dbReference>
<dbReference type="AlphaFoldDB" id="A0A2P6U528"/>
<dbReference type="SUPFAM" id="SSF52954">
    <property type="entry name" value="Class II aaRS ABD-related"/>
    <property type="match status" value="1"/>
</dbReference>
<evidence type="ECO:0000256" key="3">
    <source>
        <dbReference type="ARBA" id="ARBA00022448"/>
    </source>
</evidence>
<dbReference type="InterPro" id="IPR036249">
    <property type="entry name" value="Thioredoxin-like_sf"/>
</dbReference>
<name>A0A2P6U528_CHLSO</name>
<evidence type="ECO:0000256" key="9">
    <source>
        <dbReference type="SAM" id="MobiDB-lite"/>
    </source>
</evidence>
<dbReference type="InterPro" id="IPR005746">
    <property type="entry name" value="Thioredoxin"/>
</dbReference>
<evidence type="ECO:0000256" key="4">
    <source>
        <dbReference type="ARBA" id="ARBA00022517"/>
    </source>
</evidence>
<dbReference type="SUPFAM" id="SSF52833">
    <property type="entry name" value="Thioredoxin-like"/>
    <property type="match status" value="1"/>
</dbReference>
<dbReference type="Pfam" id="PF04427">
    <property type="entry name" value="Brix"/>
    <property type="match status" value="1"/>
</dbReference>